<dbReference type="GO" id="GO:0043590">
    <property type="term" value="C:bacterial nucleoid"/>
    <property type="evidence" value="ECO:0007669"/>
    <property type="project" value="TreeGrafter"/>
</dbReference>
<keyword evidence="5" id="KW-0238">DNA-binding</keyword>
<evidence type="ECO:0000259" key="8">
    <source>
        <dbReference type="PROSITE" id="PS51192"/>
    </source>
</evidence>
<accession>A0A5D4KHW0</accession>
<reference evidence="10 11" key="1">
    <citation type="submission" date="2019-08" db="EMBL/GenBank/DDBJ databases">
        <title>Bacillus genomes from the desert of Cuatro Cienegas, Coahuila.</title>
        <authorList>
            <person name="Olmedo-Alvarez G."/>
        </authorList>
    </citation>
    <scope>NUCLEOTIDE SEQUENCE [LARGE SCALE GENOMIC DNA]</scope>
    <source>
        <strain evidence="10 11">CH40_1T</strain>
    </source>
</reference>
<dbReference type="GO" id="GO:0005524">
    <property type="term" value="F:ATP binding"/>
    <property type="evidence" value="ECO:0007669"/>
    <property type="project" value="UniProtKB-KW"/>
</dbReference>
<dbReference type="PANTHER" id="PTHR13710">
    <property type="entry name" value="DNA HELICASE RECQ FAMILY MEMBER"/>
    <property type="match status" value="1"/>
</dbReference>
<feature type="domain" description="Helicase ATP-binding" evidence="8">
    <location>
        <begin position="24"/>
        <end position="191"/>
    </location>
</feature>
<dbReference type="Gene3D" id="3.40.50.300">
    <property type="entry name" value="P-loop containing nucleotide triphosphate hydrolases"/>
    <property type="match status" value="2"/>
</dbReference>
<dbReference type="InterPro" id="IPR014001">
    <property type="entry name" value="Helicase_ATP-bd"/>
</dbReference>
<dbReference type="InterPro" id="IPR027417">
    <property type="entry name" value="P-loop_NTPase"/>
</dbReference>
<keyword evidence="4" id="KW-0067">ATP-binding</keyword>
<evidence type="ECO:0000256" key="6">
    <source>
        <dbReference type="ARBA" id="ARBA00044535"/>
    </source>
</evidence>
<keyword evidence="1" id="KW-0547">Nucleotide-binding</keyword>
<dbReference type="SMART" id="SM00490">
    <property type="entry name" value="HELICc"/>
    <property type="match status" value="1"/>
</dbReference>
<evidence type="ECO:0000256" key="1">
    <source>
        <dbReference type="ARBA" id="ARBA00022741"/>
    </source>
</evidence>
<evidence type="ECO:0000313" key="11">
    <source>
        <dbReference type="Proteomes" id="UP000323317"/>
    </source>
</evidence>
<evidence type="ECO:0000256" key="3">
    <source>
        <dbReference type="ARBA" id="ARBA00022806"/>
    </source>
</evidence>
<dbReference type="FunFam" id="3.40.50.300:FF:001363">
    <property type="entry name" value="ATP-dependent DNA helicase RecQ"/>
    <property type="match status" value="1"/>
</dbReference>
<dbReference type="GO" id="GO:0005737">
    <property type="term" value="C:cytoplasm"/>
    <property type="evidence" value="ECO:0007669"/>
    <property type="project" value="TreeGrafter"/>
</dbReference>
<proteinExistence type="predicted"/>
<dbReference type="AlphaFoldDB" id="A0A5D4KHW0"/>
<dbReference type="Proteomes" id="UP000323317">
    <property type="component" value="Unassembled WGS sequence"/>
</dbReference>
<feature type="domain" description="Helicase C-terminal" evidence="9">
    <location>
        <begin position="215"/>
        <end position="373"/>
    </location>
</feature>
<comment type="caution">
    <text evidence="10">The sequence shown here is derived from an EMBL/GenBank/DDBJ whole genome shotgun (WGS) entry which is preliminary data.</text>
</comment>
<dbReference type="InterPro" id="IPR004589">
    <property type="entry name" value="DNA_helicase_ATP-dep_RecQ"/>
</dbReference>
<dbReference type="InterPro" id="IPR001650">
    <property type="entry name" value="Helicase_C-like"/>
</dbReference>
<gene>
    <name evidence="10" type="ORF">FZC79_05930</name>
</gene>
<keyword evidence="2" id="KW-0378">Hydrolase</keyword>
<dbReference type="GO" id="GO:0003677">
    <property type="term" value="F:DNA binding"/>
    <property type="evidence" value="ECO:0007669"/>
    <property type="project" value="UniProtKB-KW"/>
</dbReference>
<name>A0A5D4KHW0_9BACI</name>
<evidence type="ECO:0000313" key="10">
    <source>
        <dbReference type="EMBL" id="TYR76420.1"/>
    </source>
</evidence>
<dbReference type="Pfam" id="PF16124">
    <property type="entry name" value="RecQ_Zn_bind"/>
    <property type="match status" value="1"/>
</dbReference>
<dbReference type="Pfam" id="PF00271">
    <property type="entry name" value="Helicase_C"/>
    <property type="match status" value="1"/>
</dbReference>
<dbReference type="GO" id="GO:0043138">
    <property type="term" value="F:3'-5' DNA helicase activity"/>
    <property type="evidence" value="ECO:0007669"/>
    <property type="project" value="TreeGrafter"/>
</dbReference>
<evidence type="ECO:0000256" key="5">
    <source>
        <dbReference type="ARBA" id="ARBA00023125"/>
    </source>
</evidence>
<dbReference type="PROSITE" id="PS51194">
    <property type="entry name" value="HELICASE_CTER"/>
    <property type="match status" value="1"/>
</dbReference>
<organism evidence="10 11">
    <name type="scientific">Rossellomorea vietnamensis</name>
    <dbReference type="NCBI Taxonomy" id="218284"/>
    <lineage>
        <taxon>Bacteria</taxon>
        <taxon>Bacillati</taxon>
        <taxon>Bacillota</taxon>
        <taxon>Bacilli</taxon>
        <taxon>Bacillales</taxon>
        <taxon>Bacillaceae</taxon>
        <taxon>Rossellomorea</taxon>
    </lineage>
</organism>
<evidence type="ECO:0000256" key="2">
    <source>
        <dbReference type="ARBA" id="ARBA00022801"/>
    </source>
</evidence>
<dbReference type="NCBIfam" id="TIGR00614">
    <property type="entry name" value="recQ_fam"/>
    <property type="match status" value="1"/>
</dbReference>
<dbReference type="RefSeq" id="WP_148945920.1">
    <property type="nucleotide sequence ID" value="NZ_VTEH01000003.1"/>
</dbReference>
<dbReference type="EMBL" id="VTEH01000003">
    <property type="protein sequence ID" value="TYR76420.1"/>
    <property type="molecule type" value="Genomic_DNA"/>
</dbReference>
<dbReference type="CDD" id="cd17920">
    <property type="entry name" value="DEXHc_RecQ"/>
    <property type="match status" value="1"/>
</dbReference>
<dbReference type="SMART" id="SM00487">
    <property type="entry name" value="DEXDc"/>
    <property type="match status" value="1"/>
</dbReference>
<dbReference type="InterPro" id="IPR002464">
    <property type="entry name" value="DNA/RNA_helicase_DEAH_CS"/>
</dbReference>
<dbReference type="PANTHER" id="PTHR13710:SF84">
    <property type="entry name" value="ATP-DEPENDENT DNA HELICASE RECS-RELATED"/>
    <property type="match status" value="1"/>
</dbReference>
<dbReference type="PROSITE" id="PS00690">
    <property type="entry name" value="DEAH_ATP_HELICASE"/>
    <property type="match status" value="1"/>
</dbReference>
<dbReference type="GO" id="GO:0009378">
    <property type="term" value="F:four-way junction helicase activity"/>
    <property type="evidence" value="ECO:0007669"/>
    <property type="project" value="TreeGrafter"/>
</dbReference>
<sequence>MNLRNELNKWFGYKDFRQGQEEVIQSVLKGKDTIAMLPTGTGKSLCYQLPAYITGGTVLVISPLLSLMQDQVEHMKVMGEKKAAALNSFLDFREKNYLLNNLGKFRFIFISPEMLMGEKVIEKLKRITVSLFVVDEAHCISQWGHDFRPDYQRLGEVRKLLGSPVTLALTATGNAEVREDIKDILRMKDSQEIVYSADRPNISLSITNVSSYHDKMERLLEYVSAFQNPGIIYFSSKKMAEETAVWLKQNGLHKTSFYHGGMEQEQRILIQQQFLHGQLDIICATSAFGMGINKPDIRFVIHFHLPASAEAYLQEVGRAGRDGESSIAMLLYSPGDEGLLYQMIDNEMPSDFQIEEYFKQAGIKADQELMDLLGLNEIHFRFLSFYNQVYINRTRDSVPDAGNAASFVKRIRDVRMENKRMKIGLMAGWAMEDGCRRKGILEMFGEEPRELQEKCCDSCGLDYREFKGNLFPDTPAENSFTWEEQLRNMLLNSVYEK</sequence>
<dbReference type="GO" id="GO:0006281">
    <property type="term" value="P:DNA repair"/>
    <property type="evidence" value="ECO:0007669"/>
    <property type="project" value="TreeGrafter"/>
</dbReference>
<dbReference type="InterPro" id="IPR011545">
    <property type="entry name" value="DEAD/DEAH_box_helicase_dom"/>
</dbReference>
<dbReference type="SUPFAM" id="SSF52540">
    <property type="entry name" value="P-loop containing nucleoside triphosphate hydrolases"/>
    <property type="match status" value="1"/>
</dbReference>
<evidence type="ECO:0000256" key="4">
    <source>
        <dbReference type="ARBA" id="ARBA00022840"/>
    </source>
</evidence>
<dbReference type="GO" id="GO:0006310">
    <property type="term" value="P:DNA recombination"/>
    <property type="evidence" value="ECO:0007669"/>
    <property type="project" value="InterPro"/>
</dbReference>
<evidence type="ECO:0000259" key="9">
    <source>
        <dbReference type="PROSITE" id="PS51194"/>
    </source>
</evidence>
<dbReference type="Pfam" id="PF00270">
    <property type="entry name" value="DEAD"/>
    <property type="match status" value="1"/>
</dbReference>
<dbReference type="PROSITE" id="PS51192">
    <property type="entry name" value="HELICASE_ATP_BIND_1"/>
    <property type="match status" value="1"/>
</dbReference>
<dbReference type="GO" id="GO:0030894">
    <property type="term" value="C:replisome"/>
    <property type="evidence" value="ECO:0007669"/>
    <property type="project" value="TreeGrafter"/>
</dbReference>
<protein>
    <recommendedName>
        <fullName evidence="6">ATP-dependent DNA helicase RecQ</fullName>
    </recommendedName>
    <alternativeName>
        <fullName evidence="7">DNA 3'-5' helicase RecQ</fullName>
    </alternativeName>
</protein>
<dbReference type="GO" id="GO:0016787">
    <property type="term" value="F:hydrolase activity"/>
    <property type="evidence" value="ECO:0007669"/>
    <property type="project" value="UniProtKB-KW"/>
</dbReference>
<evidence type="ECO:0000256" key="7">
    <source>
        <dbReference type="ARBA" id="ARBA00044550"/>
    </source>
</evidence>
<dbReference type="InterPro" id="IPR032284">
    <property type="entry name" value="RecQ_Zn-bd"/>
</dbReference>
<keyword evidence="3 10" id="KW-0347">Helicase</keyword>